<evidence type="ECO:0000313" key="3">
    <source>
        <dbReference type="EMBL" id="GFR17757.1"/>
    </source>
</evidence>
<accession>A0A8X6LRA4</accession>
<dbReference type="GO" id="GO:0003824">
    <property type="term" value="F:catalytic activity"/>
    <property type="evidence" value="ECO:0007669"/>
    <property type="project" value="UniProtKB-KW"/>
</dbReference>
<feature type="domain" description="Reverse transcriptase/retrotransposon-derived protein RNase H-like" evidence="2">
    <location>
        <begin position="30"/>
        <end position="84"/>
    </location>
</feature>
<dbReference type="Proteomes" id="UP000887116">
    <property type="component" value="Unassembled WGS sequence"/>
</dbReference>
<dbReference type="InterPro" id="IPR041577">
    <property type="entry name" value="RT_RNaseH_2"/>
</dbReference>
<dbReference type="InterPro" id="IPR050951">
    <property type="entry name" value="Retrovirus_Pol_polyprotein"/>
</dbReference>
<dbReference type="PANTHER" id="PTHR37984:SF5">
    <property type="entry name" value="PROTEIN NYNRIN-LIKE"/>
    <property type="match status" value="1"/>
</dbReference>
<gene>
    <name evidence="3" type="primary">X975_23274</name>
    <name evidence="3" type="ORF">TNCT_11771</name>
</gene>
<name>A0A8X6LRA4_TRICU</name>
<evidence type="ECO:0000256" key="1">
    <source>
        <dbReference type="ARBA" id="ARBA00023268"/>
    </source>
</evidence>
<sequence>MYYRKFVKNFRTIARLLYKLTDTKQKFIFMDVCNNAFNKLKDSLISTPVLAYSETGKQFILDTDASHETIGAVLSQEVDGQSPISASVCRDQK</sequence>
<dbReference type="Pfam" id="PF17919">
    <property type="entry name" value="RT_RNaseH_2"/>
    <property type="match status" value="1"/>
</dbReference>
<dbReference type="AlphaFoldDB" id="A0A8X6LRA4"/>
<proteinExistence type="predicted"/>
<dbReference type="GO" id="GO:0071897">
    <property type="term" value="P:DNA biosynthetic process"/>
    <property type="evidence" value="ECO:0007669"/>
    <property type="project" value="UniProtKB-ARBA"/>
</dbReference>
<evidence type="ECO:0000313" key="4">
    <source>
        <dbReference type="Proteomes" id="UP000887116"/>
    </source>
</evidence>
<dbReference type="OrthoDB" id="6425250at2759"/>
<dbReference type="PANTHER" id="PTHR37984">
    <property type="entry name" value="PROTEIN CBG26694"/>
    <property type="match status" value="1"/>
</dbReference>
<protein>
    <submittedName>
        <fullName evidence="3">Retrovirus-related Pol polyprotein from transposon 412</fullName>
    </submittedName>
</protein>
<evidence type="ECO:0000259" key="2">
    <source>
        <dbReference type="Pfam" id="PF17919"/>
    </source>
</evidence>
<dbReference type="Gene3D" id="3.30.70.270">
    <property type="match status" value="1"/>
</dbReference>
<dbReference type="InterPro" id="IPR043128">
    <property type="entry name" value="Rev_trsase/Diguanyl_cyclase"/>
</dbReference>
<dbReference type="SUPFAM" id="SSF56672">
    <property type="entry name" value="DNA/RNA polymerases"/>
    <property type="match status" value="1"/>
</dbReference>
<dbReference type="EMBL" id="BMAO01017689">
    <property type="protein sequence ID" value="GFR17757.1"/>
    <property type="molecule type" value="Genomic_DNA"/>
</dbReference>
<keyword evidence="1" id="KW-0511">Multifunctional enzyme</keyword>
<comment type="caution">
    <text evidence="3">The sequence shown here is derived from an EMBL/GenBank/DDBJ whole genome shotgun (WGS) entry which is preliminary data.</text>
</comment>
<keyword evidence="4" id="KW-1185">Reference proteome</keyword>
<dbReference type="InterPro" id="IPR043502">
    <property type="entry name" value="DNA/RNA_pol_sf"/>
</dbReference>
<reference evidence="3" key="1">
    <citation type="submission" date="2020-07" db="EMBL/GenBank/DDBJ databases">
        <title>Multicomponent nature underlies the extraordinary mechanical properties of spider dragline silk.</title>
        <authorList>
            <person name="Kono N."/>
            <person name="Nakamura H."/>
            <person name="Mori M."/>
            <person name="Yoshida Y."/>
            <person name="Ohtoshi R."/>
            <person name="Malay A.D."/>
            <person name="Moran D.A.P."/>
            <person name="Tomita M."/>
            <person name="Numata K."/>
            <person name="Arakawa K."/>
        </authorList>
    </citation>
    <scope>NUCLEOTIDE SEQUENCE</scope>
</reference>
<organism evidence="3 4">
    <name type="scientific">Trichonephila clavata</name>
    <name type="common">Joro spider</name>
    <name type="synonym">Nephila clavata</name>
    <dbReference type="NCBI Taxonomy" id="2740835"/>
    <lineage>
        <taxon>Eukaryota</taxon>
        <taxon>Metazoa</taxon>
        <taxon>Ecdysozoa</taxon>
        <taxon>Arthropoda</taxon>
        <taxon>Chelicerata</taxon>
        <taxon>Arachnida</taxon>
        <taxon>Araneae</taxon>
        <taxon>Araneomorphae</taxon>
        <taxon>Entelegynae</taxon>
        <taxon>Araneoidea</taxon>
        <taxon>Nephilidae</taxon>
        <taxon>Trichonephila</taxon>
    </lineage>
</organism>